<keyword evidence="2" id="KW-1133">Transmembrane helix</keyword>
<dbReference type="NCBIfam" id="TIGR04346">
    <property type="entry name" value="DotA_TraY"/>
    <property type="match status" value="2"/>
</dbReference>
<evidence type="ECO:0000256" key="3">
    <source>
        <dbReference type="SAM" id="SignalP"/>
    </source>
</evidence>
<evidence type="ECO:0000256" key="1">
    <source>
        <dbReference type="SAM" id="MobiDB-lite"/>
    </source>
</evidence>
<dbReference type="NCBIfam" id="NF033886">
    <property type="entry name" value="T4SS_DotA"/>
    <property type="match status" value="1"/>
</dbReference>
<dbReference type="InterPro" id="IPR027628">
    <property type="entry name" value="DotA_TraY"/>
</dbReference>
<feature type="transmembrane region" description="Helical" evidence="2">
    <location>
        <begin position="65"/>
        <end position="85"/>
    </location>
</feature>
<keyword evidence="2" id="KW-0472">Membrane</keyword>
<feature type="signal peptide" evidence="3">
    <location>
        <begin position="1"/>
        <end position="20"/>
    </location>
</feature>
<feature type="compositionally biased region" description="Basic and acidic residues" evidence="1">
    <location>
        <begin position="960"/>
        <end position="974"/>
    </location>
</feature>
<dbReference type="Proteomes" id="UP000054908">
    <property type="component" value="Unassembled WGS sequence"/>
</dbReference>
<accession>A0A0W0VZ52</accession>
<dbReference type="Pfam" id="PF11388">
    <property type="entry name" value="DotA"/>
    <property type="match status" value="1"/>
</dbReference>
<feature type="transmembrane region" description="Helical" evidence="2">
    <location>
        <begin position="902"/>
        <end position="925"/>
    </location>
</feature>
<organism evidence="4 5">
    <name type="scientific">Legionella maceachernii</name>
    <dbReference type="NCBI Taxonomy" id="466"/>
    <lineage>
        <taxon>Bacteria</taxon>
        <taxon>Pseudomonadati</taxon>
        <taxon>Pseudomonadota</taxon>
        <taxon>Gammaproteobacteria</taxon>
        <taxon>Legionellales</taxon>
        <taxon>Legionellaceae</taxon>
        <taxon>Legionella</taxon>
    </lineage>
</organism>
<sequence length="1015" mass="106572">MMKKIVLIVLSLLFPALAFASSPSGTGLSFAPPPSDVSVIFLGNIFGIVDGVLHGTGSQIMGQMFGVFNSAVLALGGIIIMYTLLVSTMNTAHEGQMLGQKWSSIWVPLRSTLGLALLIPKATGYCLMQVFVMWIVVQGVGAADKVWGAALSYLNRGGVIVQTNMTPFTLTSSASTTVAQGASTILAGQVCMLGLQTVLQNQQKQFQNAKQSDSGACAGSPSQTMQDFCNSQIPDFLSTVNATTVQSLNANNTTQNYSVPMPNFSGGPYAFLNGICGKITWAPLNTSSINSINTLSQSDIQTVQLSRAAAVQQMYLDLATVAQIMVNNDPQLNPPTMGSQGIPTTATEPFGIPLLNTGGPCTTVSANCTSWGAPTTATSALFSGTEFLGAISDYNGIMLPTLNLMQQAGNAQNASNLRAFIQQANSQGWIMAGSYFFNLAMLNASAINNANLTDTNTGLDGSSFDPSQPTSAFGSNGNIGCSGNYATLCTWLTGGIPNTTIIQQASNSVGNIITLINGSGLMPTLSPPNFSPTSTQAIPTPGANTVFGFANNSSMVNLPGQPGLTPPQFAMKFNIDINLGQFQLQSQDFPCGSVKILFFSFCLGSLLGNIFYNLIIKNLFNFFLSMVAPIINAVIMSFLAAPLLGIAQIFQQGVAIIQQPTVNPVVALANMGVNYINFANDLWVLLIGLSVTTVMIPLFGIFIFPLIALAMPLLLSWMGVMVGIGFITAYYIPFLPYMIFTFGSIAWLMAVIEAMVAAPIVALGVTHPEGHEAFGKGEQAIMIILNVFLRPAMMIIGYIAAIALSYVSVWIINAGFANAAAFIQGTASGTQWNYSAQNNMQSPSSWWQDTKSAGQGVANSVPTSGNNWTGGTTSTGGAAGQSAAQAAAQAAANNFSSMNTGYSGWAGIYGFFFAVLIYTTMYLIVVQKAFTLITILPDRVLRWIGGQPESYGGEAAQWGEKAEGKVEAGGKETSKAASSRDSQLQGYAEKGVAKLKGGSSKGKTDVGLGPDAGAS</sequence>
<keyword evidence="3" id="KW-0732">Signal</keyword>
<gene>
    <name evidence="4" type="primary">dotA</name>
    <name evidence="4" type="ORF">Lmac_1936</name>
</gene>
<dbReference type="STRING" id="466.Lmac_1936"/>
<protein>
    <submittedName>
        <fullName evidence="4">Defect in organelle trafficking protein DotA</fullName>
    </submittedName>
</protein>
<comment type="caution">
    <text evidence="4">The sequence shown here is derived from an EMBL/GenBank/DDBJ whole genome shotgun (WGS) entry which is preliminary data.</text>
</comment>
<evidence type="ECO:0000313" key="4">
    <source>
        <dbReference type="EMBL" id="KTD25572.1"/>
    </source>
</evidence>
<feature type="transmembrane region" description="Helical" evidence="2">
    <location>
        <begin position="714"/>
        <end position="733"/>
    </location>
</feature>
<evidence type="ECO:0000313" key="5">
    <source>
        <dbReference type="Proteomes" id="UP000054908"/>
    </source>
</evidence>
<name>A0A0W0VZ52_9GAMM</name>
<evidence type="ECO:0000256" key="2">
    <source>
        <dbReference type="SAM" id="Phobius"/>
    </source>
</evidence>
<feature type="compositionally biased region" description="Polar residues" evidence="1">
    <location>
        <begin position="975"/>
        <end position="985"/>
    </location>
</feature>
<dbReference type="RefSeq" id="WP_234802436.1">
    <property type="nucleotide sequence ID" value="NZ_FUXJ01000003.1"/>
</dbReference>
<dbReference type="InterPro" id="IPR021528">
    <property type="entry name" value="DotA"/>
</dbReference>
<feature type="region of interest" description="Disordered" evidence="1">
    <location>
        <begin position="951"/>
        <end position="1015"/>
    </location>
</feature>
<feature type="transmembrane region" description="Helical" evidence="2">
    <location>
        <begin position="787"/>
        <end position="812"/>
    </location>
</feature>
<feature type="transmembrane region" description="Helical" evidence="2">
    <location>
        <begin position="682"/>
        <end position="707"/>
    </location>
</feature>
<dbReference type="PATRIC" id="fig|466.6.peg.2043"/>
<feature type="transmembrane region" description="Helical" evidence="2">
    <location>
        <begin position="745"/>
        <end position="766"/>
    </location>
</feature>
<feature type="transmembrane region" description="Helical" evidence="2">
    <location>
        <begin position="622"/>
        <end position="644"/>
    </location>
</feature>
<feature type="transmembrane region" description="Helical" evidence="2">
    <location>
        <begin position="596"/>
        <end position="615"/>
    </location>
</feature>
<dbReference type="EMBL" id="LNYL01000044">
    <property type="protein sequence ID" value="KTD25572.1"/>
    <property type="molecule type" value="Genomic_DNA"/>
</dbReference>
<reference evidence="4 5" key="1">
    <citation type="submission" date="2015-11" db="EMBL/GenBank/DDBJ databases">
        <title>Genomic analysis of 38 Legionella species identifies large and diverse effector repertoires.</title>
        <authorList>
            <person name="Burstein D."/>
            <person name="Amaro F."/>
            <person name="Zusman T."/>
            <person name="Lifshitz Z."/>
            <person name="Cohen O."/>
            <person name="Gilbert J.A."/>
            <person name="Pupko T."/>
            <person name="Shuman H.A."/>
            <person name="Segal G."/>
        </authorList>
    </citation>
    <scope>NUCLEOTIDE SEQUENCE [LARGE SCALE GENOMIC DNA]</scope>
    <source>
        <strain evidence="4 5">PX-1-G2-E2</strain>
    </source>
</reference>
<keyword evidence="2" id="KW-0812">Transmembrane</keyword>
<feature type="chain" id="PRO_5006915247" evidence="3">
    <location>
        <begin position="21"/>
        <end position="1015"/>
    </location>
</feature>
<proteinExistence type="predicted"/>
<keyword evidence="5" id="KW-1185">Reference proteome</keyword>
<feature type="transmembrane region" description="Helical" evidence="2">
    <location>
        <begin position="36"/>
        <end position="53"/>
    </location>
</feature>
<dbReference type="AlphaFoldDB" id="A0A0W0VZ52"/>